<name>A0A448Z5P3_9STRA</name>
<dbReference type="AlphaFoldDB" id="A0A448Z5P3"/>
<dbReference type="EMBL" id="CAACVS010000123">
    <property type="protein sequence ID" value="VEU37354.1"/>
    <property type="molecule type" value="Genomic_DNA"/>
</dbReference>
<evidence type="ECO:0000313" key="1">
    <source>
        <dbReference type="EMBL" id="VEU37354.1"/>
    </source>
</evidence>
<sequence length="96" mass="10345">MAAFSYLGHFTAPDLYHSFRTENENVLDDCHVTTADGDDADVGNGYVNANKNCALDSFFNVSFGGFTLTTIINCLVMTCGFLTFGGNSMGIILNNL</sequence>
<reference evidence="1 2" key="1">
    <citation type="submission" date="2019-01" db="EMBL/GenBank/DDBJ databases">
        <authorList>
            <person name="Ferrante I. M."/>
        </authorList>
    </citation>
    <scope>NUCLEOTIDE SEQUENCE [LARGE SCALE GENOMIC DNA]</scope>
    <source>
        <strain evidence="1 2">B856</strain>
    </source>
</reference>
<dbReference type="Proteomes" id="UP000291116">
    <property type="component" value="Unassembled WGS sequence"/>
</dbReference>
<evidence type="ECO:0000313" key="2">
    <source>
        <dbReference type="Proteomes" id="UP000291116"/>
    </source>
</evidence>
<dbReference type="OrthoDB" id="28208at2759"/>
<proteinExistence type="predicted"/>
<keyword evidence="2" id="KW-1185">Reference proteome</keyword>
<organism evidence="1 2">
    <name type="scientific">Pseudo-nitzschia multistriata</name>
    <dbReference type="NCBI Taxonomy" id="183589"/>
    <lineage>
        <taxon>Eukaryota</taxon>
        <taxon>Sar</taxon>
        <taxon>Stramenopiles</taxon>
        <taxon>Ochrophyta</taxon>
        <taxon>Bacillariophyta</taxon>
        <taxon>Bacillariophyceae</taxon>
        <taxon>Bacillariophycidae</taxon>
        <taxon>Bacillariales</taxon>
        <taxon>Bacillariaceae</taxon>
        <taxon>Pseudo-nitzschia</taxon>
    </lineage>
</organism>
<gene>
    <name evidence="1" type="ORF">PSNMU_V1.4_AUG-EV-PASAV3_0041520</name>
</gene>
<protein>
    <submittedName>
        <fullName evidence="1">Uncharacterized protein</fullName>
    </submittedName>
</protein>
<accession>A0A448Z5P3</accession>